<dbReference type="RefSeq" id="WP_011113237.1">
    <property type="nucleotide sequence ID" value="NC_004829.2"/>
</dbReference>
<dbReference type="AlphaFoldDB" id="Q7NC70"/>
<dbReference type="Pfam" id="PF00825">
    <property type="entry name" value="Ribonuclease_P"/>
    <property type="match status" value="1"/>
</dbReference>
<organism evidence="9 10">
    <name type="scientific">Mycoplasmoides gallisepticum (strain R(low / passage 15 / clone 2))</name>
    <name type="common">Mycoplasma gallisepticum</name>
    <dbReference type="NCBI Taxonomy" id="710127"/>
    <lineage>
        <taxon>Bacteria</taxon>
        <taxon>Bacillati</taxon>
        <taxon>Mycoplasmatota</taxon>
        <taxon>Mycoplasmoidales</taxon>
        <taxon>Mycoplasmoidaceae</taxon>
        <taxon>Mycoplasmoides</taxon>
    </lineage>
</organism>
<dbReference type="PANTHER" id="PTHR33992">
    <property type="entry name" value="RIBONUCLEASE P PROTEIN COMPONENT"/>
    <property type="match status" value="1"/>
</dbReference>
<evidence type="ECO:0000256" key="4">
    <source>
        <dbReference type="ARBA" id="ARBA00022759"/>
    </source>
</evidence>
<keyword evidence="2 7" id="KW-0819">tRNA processing</keyword>
<evidence type="ECO:0000313" key="10">
    <source>
        <dbReference type="Proteomes" id="UP000001418"/>
    </source>
</evidence>
<evidence type="ECO:0000256" key="7">
    <source>
        <dbReference type="HAMAP-Rule" id="MF_00227"/>
    </source>
</evidence>
<dbReference type="GO" id="GO:0004526">
    <property type="term" value="F:ribonuclease P activity"/>
    <property type="evidence" value="ECO:0007669"/>
    <property type="project" value="UniProtKB-UniRule"/>
</dbReference>
<dbReference type="GO" id="GO:0030677">
    <property type="term" value="C:ribonuclease P complex"/>
    <property type="evidence" value="ECO:0007669"/>
    <property type="project" value="TreeGrafter"/>
</dbReference>
<dbReference type="PROSITE" id="PS00648">
    <property type="entry name" value="RIBONUCLEASE_P"/>
    <property type="match status" value="1"/>
</dbReference>
<evidence type="ECO:0000256" key="1">
    <source>
        <dbReference type="ARBA" id="ARBA00002663"/>
    </source>
</evidence>
<dbReference type="InterPro" id="IPR000100">
    <property type="entry name" value="RNase_P"/>
</dbReference>
<protein>
    <recommendedName>
        <fullName evidence="7 8">Ribonuclease P protein component</fullName>
        <shortName evidence="7">RNase P protein</shortName>
        <shortName evidence="7">RNaseP protein</shortName>
        <ecNumber evidence="7 8">3.1.26.5</ecNumber>
    </recommendedName>
    <alternativeName>
        <fullName evidence="7">Protein C5</fullName>
    </alternativeName>
</protein>
<keyword evidence="3 7" id="KW-0540">Nuclease</keyword>
<evidence type="ECO:0000256" key="6">
    <source>
        <dbReference type="ARBA" id="ARBA00022884"/>
    </source>
</evidence>
<comment type="catalytic activity">
    <reaction evidence="7">
        <text>Endonucleolytic cleavage of RNA, removing 5'-extranucleotides from tRNA precursor.</text>
        <dbReference type="EC" id="3.1.26.5"/>
    </reaction>
</comment>
<dbReference type="EC" id="3.1.26.5" evidence="7 8"/>
<dbReference type="InterPro" id="IPR014721">
    <property type="entry name" value="Ribsml_uS5_D2-typ_fold_subgr"/>
</dbReference>
<comment type="function">
    <text evidence="1 7">RNaseP catalyzes the removal of the 5'-leader sequence from pre-tRNA to produce the mature 5'-terminus. It can also cleave other RNA substrates such as 4.5S RNA. The protein component plays an auxiliary but essential role in vivo by binding to the 5'-leader sequence and broadening the substrate specificity of the ribozyme.</text>
</comment>
<dbReference type="InterPro" id="IPR020539">
    <property type="entry name" value="RNase_P_CS"/>
</dbReference>
<evidence type="ECO:0000256" key="8">
    <source>
        <dbReference type="NCBIfam" id="TIGR00188"/>
    </source>
</evidence>
<dbReference type="NCBIfam" id="TIGR00188">
    <property type="entry name" value="rnpA"/>
    <property type="match status" value="1"/>
</dbReference>
<reference evidence="9 10" key="1">
    <citation type="journal article" date="2003" name="Microbiology">
        <title>The complete genome sequence of the avian pathogen Mycoplasma gallisepticum strain R(low).</title>
        <authorList>
            <person name="Papazisi L."/>
            <person name="Gorton T.S."/>
            <person name="Kutish G."/>
            <person name="Markham P.F."/>
            <person name="Browning G.F."/>
            <person name="Nguyen D.K."/>
            <person name="Swartzell S."/>
            <person name="Madan A."/>
            <person name="Mahairas G."/>
            <person name="Geary S.J."/>
        </authorList>
    </citation>
    <scope>NUCLEOTIDE SEQUENCE [LARGE SCALE GENOMIC DNA]</scope>
    <source>
        <strain evidence="10">R(low / passage 15 / clone 2)</strain>
    </source>
</reference>
<keyword evidence="4 7" id="KW-0255">Endonuclease</keyword>
<dbReference type="HAMAP" id="MF_00227">
    <property type="entry name" value="RNase_P"/>
    <property type="match status" value="1"/>
</dbReference>
<comment type="subunit">
    <text evidence="7">Consists of a catalytic RNA component (M1 or rnpB) and a protein subunit.</text>
</comment>
<dbReference type="InterPro" id="IPR020568">
    <property type="entry name" value="Ribosomal_Su5_D2-typ_SF"/>
</dbReference>
<dbReference type="GO" id="GO:0042781">
    <property type="term" value="F:3'-tRNA processing endoribonuclease activity"/>
    <property type="evidence" value="ECO:0007669"/>
    <property type="project" value="TreeGrafter"/>
</dbReference>
<gene>
    <name evidence="7 9" type="primary">rnpA</name>
    <name evidence="9" type="ORF">MGA_0630</name>
</gene>
<keyword evidence="5 7" id="KW-0378">Hydrolase</keyword>
<name>Q7NC70_MYCGA</name>
<dbReference type="OrthoDB" id="9810867at2"/>
<dbReference type="SUPFAM" id="SSF54211">
    <property type="entry name" value="Ribosomal protein S5 domain 2-like"/>
    <property type="match status" value="1"/>
</dbReference>
<dbReference type="GO" id="GO:0001682">
    <property type="term" value="P:tRNA 5'-leader removal"/>
    <property type="evidence" value="ECO:0007669"/>
    <property type="project" value="UniProtKB-UniRule"/>
</dbReference>
<dbReference type="PATRIC" id="fig|233150.7.peg.10"/>
<dbReference type="Proteomes" id="UP000001418">
    <property type="component" value="Chromosome"/>
</dbReference>
<dbReference type="GO" id="GO:0000049">
    <property type="term" value="F:tRNA binding"/>
    <property type="evidence" value="ECO:0007669"/>
    <property type="project" value="UniProtKB-UniRule"/>
</dbReference>
<accession>Q7NC70</accession>
<dbReference type="KEGG" id="mga:MGA_0630"/>
<keyword evidence="6 7" id="KW-0694">RNA-binding</keyword>
<evidence type="ECO:0000256" key="2">
    <source>
        <dbReference type="ARBA" id="ARBA00022694"/>
    </source>
</evidence>
<dbReference type="PANTHER" id="PTHR33992:SF1">
    <property type="entry name" value="RIBONUCLEASE P PROTEIN COMPONENT"/>
    <property type="match status" value="1"/>
</dbReference>
<evidence type="ECO:0000256" key="5">
    <source>
        <dbReference type="ARBA" id="ARBA00022801"/>
    </source>
</evidence>
<evidence type="ECO:0000313" key="9">
    <source>
        <dbReference type="EMBL" id="AAP56358.2"/>
    </source>
</evidence>
<keyword evidence="10" id="KW-1185">Reference proteome</keyword>
<dbReference type="Gene3D" id="3.30.230.10">
    <property type="match status" value="1"/>
</dbReference>
<dbReference type="EMBL" id="AE015450">
    <property type="protein sequence ID" value="AAP56358.2"/>
    <property type="molecule type" value="Genomic_DNA"/>
</dbReference>
<sequence>MKRENSLKKITNFLELVKSKNKYYSNNYVIYAEKNRENKIKIGISVSKKLFAKAVIRNKIKREVRSFFDDFTDWSKSLNILIKINNVNYLTNSYYLAKKEEFFDTYKKVVQKFKTI</sequence>
<proteinExistence type="inferred from homology"/>
<dbReference type="HOGENOM" id="CLU_117179_9_1_14"/>
<comment type="similarity">
    <text evidence="7">Belongs to the RnpA family.</text>
</comment>
<evidence type="ECO:0000256" key="3">
    <source>
        <dbReference type="ARBA" id="ARBA00022722"/>
    </source>
</evidence>